<dbReference type="VEuPathDB" id="FungiDB:GWK60_A00539"/>
<dbReference type="VEuPathDB" id="FungiDB:B1J91_A00649g"/>
<comment type="caution">
    <text evidence="1">The sequence shown here is derived from an EMBL/GenBank/DDBJ whole genome shotgun (WGS) entry which is preliminary data.</text>
</comment>
<dbReference type="AlphaFoldDB" id="A0A0W0CD99"/>
<dbReference type="Proteomes" id="UP000054886">
    <property type="component" value="Unassembled WGS sequence"/>
</dbReference>
<accession>A0A0W0CD99</accession>
<sequence>MKSIKFTIRSGAVGVYFNDIHIKISLRSINYTKLVSYNKPIPYQDRSIELLENSTSEVIQYKPCAPSHQGTNIKTTIIERQAMRFTKELSPEEIEFVDMSLSGMRPSVCEYLSHVSYRETGILSVRN</sequence>
<gene>
    <name evidence="1" type="ORF">AO440_000026</name>
</gene>
<name>A0A0W0CD99_CANGB</name>
<dbReference type="VEuPathDB" id="FungiDB:GVI51_A00517"/>
<reference evidence="1 2" key="1">
    <citation type="submission" date="2015-10" db="EMBL/GenBank/DDBJ databases">
        <title>Draft genomes sequences of Candida glabrata isolates 1A, 1B, 2A, 2B, 3A and 3B.</title>
        <authorList>
            <person name="Haavelsrud O.E."/>
            <person name="Gaustad P."/>
        </authorList>
    </citation>
    <scope>NUCLEOTIDE SEQUENCE [LARGE SCALE GENOMIC DNA]</scope>
    <source>
        <strain evidence="1">910700640</strain>
    </source>
</reference>
<proteinExistence type="predicted"/>
<dbReference type="EMBL" id="LLZZ01000164">
    <property type="protein sequence ID" value="KTA96959.1"/>
    <property type="molecule type" value="Genomic_DNA"/>
</dbReference>
<organism evidence="1 2">
    <name type="scientific">Candida glabrata</name>
    <name type="common">Yeast</name>
    <name type="synonym">Torulopsis glabrata</name>
    <dbReference type="NCBI Taxonomy" id="5478"/>
    <lineage>
        <taxon>Eukaryota</taxon>
        <taxon>Fungi</taxon>
        <taxon>Dikarya</taxon>
        <taxon>Ascomycota</taxon>
        <taxon>Saccharomycotina</taxon>
        <taxon>Saccharomycetes</taxon>
        <taxon>Saccharomycetales</taxon>
        <taxon>Saccharomycetaceae</taxon>
        <taxon>Nakaseomyces</taxon>
    </lineage>
</organism>
<evidence type="ECO:0000313" key="1">
    <source>
        <dbReference type="EMBL" id="KTA96959.1"/>
    </source>
</evidence>
<dbReference type="VEuPathDB" id="FungiDB:CAGL0A00649g"/>
<evidence type="ECO:0000313" key="2">
    <source>
        <dbReference type="Proteomes" id="UP000054886"/>
    </source>
</evidence>
<protein>
    <submittedName>
        <fullName evidence="1">Uncharacterized protein</fullName>
    </submittedName>
</protein>